<dbReference type="Gene3D" id="1.10.287.2620">
    <property type="match status" value="1"/>
</dbReference>
<feature type="region of interest" description="Disordered" evidence="2">
    <location>
        <begin position="1088"/>
        <end position="1112"/>
    </location>
</feature>
<dbReference type="GO" id="GO:0030286">
    <property type="term" value="C:dynein complex"/>
    <property type="evidence" value="ECO:0007669"/>
    <property type="project" value="InterPro"/>
</dbReference>
<evidence type="ECO:0000259" key="3">
    <source>
        <dbReference type="Pfam" id="PF08393"/>
    </source>
</evidence>
<dbReference type="Proteomes" id="UP001178508">
    <property type="component" value="Chromosome 2"/>
</dbReference>
<dbReference type="Pfam" id="PF08393">
    <property type="entry name" value="DHC_N2"/>
    <property type="match status" value="1"/>
</dbReference>
<keyword evidence="5" id="KW-1185">Reference proteome</keyword>
<protein>
    <submittedName>
        <fullName evidence="4">LOW QUALITY PROTEIN: dynein heavy chain 6, axonemal</fullName>
    </submittedName>
</protein>
<dbReference type="GO" id="GO:0045505">
    <property type="term" value="F:dynein intermediate chain binding"/>
    <property type="evidence" value="ECO:0007669"/>
    <property type="project" value="InterPro"/>
</dbReference>
<evidence type="ECO:0000313" key="5">
    <source>
        <dbReference type="Proteomes" id="UP001178508"/>
    </source>
</evidence>
<dbReference type="GO" id="GO:0007018">
    <property type="term" value="P:microtubule-based movement"/>
    <property type="evidence" value="ECO:0007669"/>
    <property type="project" value="InterPro"/>
</dbReference>
<name>A0AAV1ER26_XYRNO</name>
<feature type="region of interest" description="Disordered" evidence="2">
    <location>
        <begin position="389"/>
        <end position="419"/>
    </location>
</feature>
<dbReference type="EMBL" id="OY660865">
    <property type="protein sequence ID" value="CAJ1051191.1"/>
    <property type="molecule type" value="Genomic_DNA"/>
</dbReference>
<feature type="region of interest" description="Disordered" evidence="2">
    <location>
        <begin position="115"/>
        <end position="186"/>
    </location>
</feature>
<dbReference type="AlphaFoldDB" id="A0AAV1ER26"/>
<dbReference type="PANTHER" id="PTHR45703">
    <property type="entry name" value="DYNEIN HEAVY CHAIN"/>
    <property type="match status" value="1"/>
</dbReference>
<sequence length="1112" mass="128862">MASAPPRDFLLNCKVQDSEATCFRDLSGLHELPEPQGPKILPRPPVQGHDPQAMLRKVPRTKPSLEHRETPKRLIFLGWDTQSPPAVQTQQQQRPVHLPPLPSTVKARLEQKASQRLRFPDRGAQSTLSRPPEQPQRSVHPPPPPSTTKKVLFGVGRSRRTSPVRGRRRLDHSSKVQGHESRKKEDRFMTRDGEVIILNENDFIIMTPEDLEKEQMLRNIPFFAKFQTLKPFTIWRNNVRALRLSRTKRFLKKNVLILSKALGPGLMEIRGMCYQISETGLFHLEENHTYSLQEFQSKQLQEVSTDLKKFQALIEEMTSQTIRNFWSKVEDAEIESSNGLNITQNFHVSRLTCFIRLVKYVVLNTLHNLVVNTETRLLSEVSEWAHRTSHHAMNLSQAETETETEGEVEEQPFRPETPTAQPMFMTQLMLDMDGLTFKPSEEDFLDTFSEIFRLLEDSAASVKTLSADQCLHETQASSEETTEGRFEVSPYLKSCIMNDVHLRRVHQNIKEILQSAFKTAKEYSHTLDQFWVFYKENENLDLDLLQQQDHGLSFFQRTLKTYHSEHQQTSTIQQEKHLGLLLVNQAEFREKIASSPLRCLEVINKMIVKAARSKLDAVRAEVYEAEIKLESKPSTTAEFAHYLTFLNQIQERIEVLEEEQQTLSQMYDLINTYSVHTPDQDFAEFRVLKSSMTSLQNIMCRAALRRDSMMDSFCKSLKKDVKQLNQEVMETKLKSWDPQILDISADRSRVRLLLGEIQILIDELQDRASTYTSYQKLFKLQMMKSDSLDELISEFRLKQLLWERMEEWDTLEERCKQSTLQNLDLEDWRTQVNKYSMCVNQLEKDLPRNSVVEGLRNKVEVTNQKLPVIADLSNPCMKPEHWRTLESVVGTSLKVEELTLASMEEMGFFNHSVEIQQLSAQATGEASAELTITKVEDLWWSTEFSVVPYRDSNDVFVLEGAEEIQVLLDDSITSVSSVASSAYVAPVKLRVDRLLRQLPLFKQTLDEWMRFQRNWIHLESVFLAPDSERERPVQLEEFLEVDSFWKEMMSKVKRIPNALRAATQPRLLRTFQLNNSLLEEIQKHLEARDGHESLSEAQDPEGQVQDEAQVSK</sequence>
<dbReference type="Gene3D" id="1.20.140.100">
    <property type="entry name" value="Dynein heavy chain, N-terminal domain 2"/>
    <property type="match status" value="1"/>
</dbReference>
<evidence type="ECO:0000256" key="1">
    <source>
        <dbReference type="SAM" id="Coils"/>
    </source>
</evidence>
<feature type="coiled-coil region" evidence="1">
    <location>
        <begin position="608"/>
        <end position="666"/>
    </location>
</feature>
<dbReference type="InterPro" id="IPR026983">
    <property type="entry name" value="DHC"/>
</dbReference>
<feature type="compositionally biased region" description="Basic and acidic residues" evidence="2">
    <location>
        <begin position="171"/>
        <end position="186"/>
    </location>
</feature>
<dbReference type="PANTHER" id="PTHR45703:SF36">
    <property type="entry name" value="DYNEIN HEAVY CHAIN, CYTOPLASMIC"/>
    <property type="match status" value="1"/>
</dbReference>
<feature type="domain" description="Dynein heavy chain linker" evidence="3">
    <location>
        <begin position="788"/>
        <end position="1086"/>
    </location>
</feature>
<reference evidence="4" key="1">
    <citation type="submission" date="2023-08" db="EMBL/GenBank/DDBJ databases">
        <authorList>
            <person name="Alioto T."/>
            <person name="Alioto T."/>
            <person name="Gomez Garrido J."/>
        </authorList>
    </citation>
    <scope>NUCLEOTIDE SEQUENCE</scope>
</reference>
<feature type="compositionally biased region" description="Acidic residues" evidence="2">
    <location>
        <begin position="400"/>
        <end position="410"/>
    </location>
</feature>
<feature type="compositionally biased region" description="Basic residues" evidence="2">
    <location>
        <begin position="157"/>
        <end position="170"/>
    </location>
</feature>
<feature type="compositionally biased region" description="Low complexity" evidence="2">
    <location>
        <begin position="147"/>
        <end position="156"/>
    </location>
</feature>
<organism evidence="4 5">
    <name type="scientific">Xyrichtys novacula</name>
    <name type="common">Pearly razorfish</name>
    <name type="synonym">Hemipteronotus novacula</name>
    <dbReference type="NCBI Taxonomy" id="13765"/>
    <lineage>
        <taxon>Eukaryota</taxon>
        <taxon>Metazoa</taxon>
        <taxon>Chordata</taxon>
        <taxon>Craniata</taxon>
        <taxon>Vertebrata</taxon>
        <taxon>Euteleostomi</taxon>
        <taxon>Actinopterygii</taxon>
        <taxon>Neopterygii</taxon>
        <taxon>Teleostei</taxon>
        <taxon>Neoteleostei</taxon>
        <taxon>Acanthomorphata</taxon>
        <taxon>Eupercaria</taxon>
        <taxon>Labriformes</taxon>
        <taxon>Labridae</taxon>
        <taxon>Xyrichtys</taxon>
    </lineage>
</organism>
<dbReference type="InterPro" id="IPR013602">
    <property type="entry name" value="Dynein_heavy_linker"/>
</dbReference>
<feature type="region of interest" description="Disordered" evidence="2">
    <location>
        <begin position="29"/>
        <end position="51"/>
    </location>
</feature>
<gene>
    <name evidence="4" type="ORF">XNOV1_A013145</name>
</gene>
<dbReference type="GO" id="GO:0051959">
    <property type="term" value="F:dynein light intermediate chain binding"/>
    <property type="evidence" value="ECO:0007669"/>
    <property type="project" value="InterPro"/>
</dbReference>
<dbReference type="InterPro" id="IPR042222">
    <property type="entry name" value="Dynein_2_N"/>
</dbReference>
<accession>A0AAV1ER26</accession>
<proteinExistence type="predicted"/>
<evidence type="ECO:0000313" key="4">
    <source>
        <dbReference type="EMBL" id="CAJ1051191.1"/>
    </source>
</evidence>
<keyword evidence="1" id="KW-0175">Coiled coil</keyword>
<evidence type="ECO:0000256" key="2">
    <source>
        <dbReference type="SAM" id="MobiDB-lite"/>
    </source>
</evidence>
<feature type="region of interest" description="Disordered" evidence="2">
    <location>
        <begin position="76"/>
        <end position="101"/>
    </location>
</feature>